<feature type="region of interest" description="Disordered" evidence="1">
    <location>
        <begin position="98"/>
        <end position="159"/>
    </location>
</feature>
<protein>
    <submittedName>
        <fullName evidence="2">Uncharacterized protein</fullName>
    </submittedName>
</protein>
<dbReference type="AlphaFoldDB" id="A0A6J4TWI3"/>
<evidence type="ECO:0000313" key="2">
    <source>
        <dbReference type="EMBL" id="CAA9533636.1"/>
    </source>
</evidence>
<accession>A0A6J4TWI3</accession>
<sequence>MLRPRLGAADEALGQRAGELLDGGVARLAAIEARELAEDVLLLAGGLLELGGQRARHLDVGADRGGPRSAVAAAALGGDEVRVVRLVPGAPVAQLGARGGRGGEGVGHERPVGGQGVGARGARSRLDARPLAAARGARRPRRGARDDDQGLDPRPLLLGGERPQLVAHTAPRGAGLDVAHAPAARQVEVGAGPLLGLERRPVEDEPVVGGAEAVELVAPAAEHGVGVADARRPHEVRVRLRDADRERAVGLLDPRLARRGRRRELRRGLARGRRRLRARPLSRAL</sequence>
<dbReference type="EMBL" id="CADCVS010000527">
    <property type="protein sequence ID" value="CAA9533636.1"/>
    <property type="molecule type" value="Genomic_DNA"/>
</dbReference>
<name>A0A6J4TWI3_9ACTN</name>
<gene>
    <name evidence="2" type="ORF">AVDCRST_MAG30-4010</name>
</gene>
<evidence type="ECO:0000256" key="1">
    <source>
        <dbReference type="SAM" id="MobiDB-lite"/>
    </source>
</evidence>
<organism evidence="2">
    <name type="scientific">uncultured Solirubrobacteraceae bacterium</name>
    <dbReference type="NCBI Taxonomy" id="1162706"/>
    <lineage>
        <taxon>Bacteria</taxon>
        <taxon>Bacillati</taxon>
        <taxon>Actinomycetota</taxon>
        <taxon>Thermoleophilia</taxon>
        <taxon>Solirubrobacterales</taxon>
        <taxon>Solirubrobacteraceae</taxon>
        <taxon>environmental samples</taxon>
    </lineage>
</organism>
<proteinExistence type="predicted"/>
<reference evidence="2" key="1">
    <citation type="submission" date="2020-02" db="EMBL/GenBank/DDBJ databases">
        <authorList>
            <person name="Meier V. D."/>
        </authorList>
    </citation>
    <scope>NUCLEOTIDE SEQUENCE</scope>
    <source>
        <strain evidence="2">AVDCRST_MAG30</strain>
    </source>
</reference>